<keyword evidence="6" id="KW-0325">Glycoprotein</keyword>
<evidence type="ECO:0000256" key="2">
    <source>
        <dbReference type="ARBA" id="ARBA00022692"/>
    </source>
</evidence>
<evidence type="ECO:0000256" key="3">
    <source>
        <dbReference type="ARBA" id="ARBA00022989"/>
    </source>
</evidence>
<dbReference type="PANTHER" id="PTHR13481:SF0">
    <property type="entry name" value="SREBP REGULATING GENE PROTEIN"/>
    <property type="match status" value="1"/>
</dbReference>
<keyword evidence="2" id="KW-0812">Transmembrane</keyword>
<keyword evidence="4" id="KW-0333">Golgi apparatus</keyword>
<comment type="similarity">
    <text evidence="7">Belongs to the SPRING family.</text>
</comment>
<dbReference type="InterPro" id="IPR019352">
    <property type="entry name" value="SPRING1"/>
</dbReference>
<dbReference type="EMBL" id="LR023544">
    <property type="protein sequence ID" value="SVE93163.1"/>
    <property type="molecule type" value="mRNA"/>
</dbReference>
<name>A0A4Y7NJV5_9CRUS</name>
<proteinExistence type="evidence at transcript level"/>
<keyword evidence="3" id="KW-1133">Transmembrane helix</keyword>
<evidence type="ECO:0000256" key="1">
    <source>
        <dbReference type="ARBA" id="ARBA00004194"/>
    </source>
</evidence>
<dbReference type="AlphaFoldDB" id="A0A4Y7NJV5"/>
<gene>
    <name evidence="10" type="primary">EOG090X0AGU</name>
</gene>
<reference evidence="10" key="1">
    <citation type="submission" date="2018-08" db="EMBL/GenBank/DDBJ databases">
        <authorList>
            <person name="Cornetti L."/>
        </authorList>
    </citation>
    <scope>NUCLEOTIDE SEQUENCE</scope>
    <source>
        <strain evidence="10">DE-FRO-2-1</strain>
    </source>
</reference>
<organism evidence="10">
    <name type="scientific">Moina brachiata</name>
    <dbReference type="NCBI Taxonomy" id="675436"/>
    <lineage>
        <taxon>Eukaryota</taxon>
        <taxon>Metazoa</taxon>
        <taxon>Ecdysozoa</taxon>
        <taxon>Arthropoda</taxon>
        <taxon>Crustacea</taxon>
        <taxon>Branchiopoda</taxon>
        <taxon>Diplostraca</taxon>
        <taxon>Cladocera</taxon>
        <taxon>Anomopoda</taxon>
        <taxon>Moinidae</taxon>
        <taxon>Moina</taxon>
    </lineage>
</organism>
<dbReference type="GO" id="GO:0000139">
    <property type="term" value="C:Golgi membrane"/>
    <property type="evidence" value="ECO:0007669"/>
    <property type="project" value="UniProtKB-SubCell"/>
</dbReference>
<protein>
    <recommendedName>
        <fullName evidence="8">SREBP regulating gene protein</fullName>
    </recommendedName>
</protein>
<dbReference type="Pfam" id="PF10218">
    <property type="entry name" value="SPRING1"/>
    <property type="match status" value="1"/>
</dbReference>
<sequence>MFAAMVLRLLRSKIFLTTIFLASLTYFIVSIQSDGSNLFASDDDVDVHELGSGRRPLGHNFQWQGPEDNNDTSSKPSSCRNSVQGKALIADDKGYVCNRHNLMPNGCCKPESEGTKHYSCETCHNNGCCSIYEYCISCCLQPDKKEVLEDVLGKAAGTLNLLLNSVTDHFELCLTKCRTSSQSVQHENSYRNPRAKHCYGEAPPPLETEGTVEVR</sequence>
<evidence type="ECO:0000313" key="10">
    <source>
        <dbReference type="EMBL" id="SVE93163.1"/>
    </source>
</evidence>
<dbReference type="GO" id="GO:2000640">
    <property type="term" value="P:positive regulation of SREBP signaling pathway"/>
    <property type="evidence" value="ECO:0007669"/>
    <property type="project" value="InterPro"/>
</dbReference>
<accession>A0A4Y7NJV5</accession>
<feature type="region of interest" description="Disordered" evidence="9">
    <location>
        <begin position="56"/>
        <end position="78"/>
    </location>
</feature>
<evidence type="ECO:0000256" key="7">
    <source>
        <dbReference type="ARBA" id="ARBA00023461"/>
    </source>
</evidence>
<evidence type="ECO:0000256" key="8">
    <source>
        <dbReference type="ARBA" id="ARBA00023485"/>
    </source>
</evidence>
<evidence type="ECO:0000256" key="9">
    <source>
        <dbReference type="SAM" id="MobiDB-lite"/>
    </source>
</evidence>
<dbReference type="PANTHER" id="PTHR13481">
    <property type="entry name" value="SREBP REGULATING GENE PROTEIN"/>
    <property type="match status" value="1"/>
</dbReference>
<evidence type="ECO:0000256" key="6">
    <source>
        <dbReference type="ARBA" id="ARBA00023180"/>
    </source>
</evidence>
<comment type="subcellular location">
    <subcellularLocation>
        <location evidence="1">Golgi apparatus membrane</location>
        <topology evidence="1">Single-pass membrane protein</topology>
    </subcellularLocation>
</comment>
<keyword evidence="5" id="KW-0472">Membrane</keyword>
<evidence type="ECO:0000256" key="4">
    <source>
        <dbReference type="ARBA" id="ARBA00023034"/>
    </source>
</evidence>
<evidence type="ECO:0000256" key="5">
    <source>
        <dbReference type="ARBA" id="ARBA00023136"/>
    </source>
</evidence>